<keyword evidence="1" id="KW-0732">Signal</keyword>
<sequence>MKTSLWLKGFVAKAALLASVGLASVTVHQTPARAEVSQITIAKQYGLLFLPLIIMEQNHLMEKHAAKAGIPNLTVKWQRMTGGNVMNEALISGNLDFASGGVPPFLILWSKTQGNLDVKGVAAMDSLPIYLNTRDPSVKTIKDITDKNRIAMPAAGISIQAIMLQMAAAKEWGPDQARRLDKNGVTLAHPEAMSQMLSNMGAIDSHFASPPYNFQELTKPGIHKVLDSYDVLGPATCEVVWTTSKFHKENPKIYKAFLDAFQESIDFINANKQQAAEIYVKSTDNKESLKDTLEIINHPHTEYTTTPKNMMKYAAFLKQVGLINKTPAVWKDLFFPEVHALPGS</sequence>
<dbReference type="RefSeq" id="WP_009340222.1">
    <property type="nucleotide sequence ID" value="NZ_CCAZ020000001.1"/>
</dbReference>
<dbReference type="SUPFAM" id="SSF53850">
    <property type="entry name" value="Periplasmic binding protein-like II"/>
    <property type="match status" value="1"/>
</dbReference>
<reference evidence="2 3" key="1">
    <citation type="journal article" date="2014" name="Genome Announc.">
        <title>Genome Sequence of Afipia felis Strain 76713, Isolated in Hospital Water Using an Amoeba Co-Culture Procedure.</title>
        <authorList>
            <person name="Benamar S."/>
            <person name="La Scola B."/>
            <person name="Croce O."/>
        </authorList>
    </citation>
    <scope>NUCLEOTIDE SEQUENCE [LARGE SCALE GENOMIC DNA]</scope>
    <source>
        <strain evidence="2 3">76713</strain>
    </source>
</reference>
<comment type="caution">
    <text evidence="2">The sequence shown here is derived from an EMBL/GenBank/DDBJ whole genome shotgun (WGS) entry which is preliminary data.</text>
</comment>
<dbReference type="PANTHER" id="PTHR30024">
    <property type="entry name" value="ALIPHATIC SULFONATES-BINDING PROTEIN-RELATED"/>
    <property type="match status" value="1"/>
</dbReference>
<dbReference type="Pfam" id="PF13379">
    <property type="entry name" value="NMT1_2"/>
    <property type="match status" value="1"/>
</dbReference>
<name>A0A090MNR7_AFIFE</name>
<organism evidence="2 3">
    <name type="scientific">Afipia felis</name>
    <name type="common">Cat scratch disease bacillus</name>
    <dbReference type="NCBI Taxonomy" id="1035"/>
    <lineage>
        <taxon>Bacteria</taxon>
        <taxon>Pseudomonadati</taxon>
        <taxon>Pseudomonadota</taxon>
        <taxon>Alphaproteobacteria</taxon>
        <taxon>Hyphomicrobiales</taxon>
        <taxon>Nitrobacteraceae</taxon>
        <taxon>Afipia</taxon>
    </lineage>
</organism>
<proteinExistence type="predicted"/>
<evidence type="ECO:0000256" key="1">
    <source>
        <dbReference type="SAM" id="SignalP"/>
    </source>
</evidence>
<feature type="chain" id="PRO_5001860762" evidence="1">
    <location>
        <begin position="24"/>
        <end position="344"/>
    </location>
</feature>
<evidence type="ECO:0000313" key="3">
    <source>
        <dbReference type="Proteomes" id="UP000035762"/>
    </source>
</evidence>
<dbReference type="STRING" id="1035.BN961_02476"/>
<accession>A0A090MNR7</accession>
<dbReference type="PANTHER" id="PTHR30024:SF2">
    <property type="entry name" value="ABC TRANSPORTER SUBSTRATE-BINDING PROTEIN"/>
    <property type="match status" value="1"/>
</dbReference>
<dbReference type="Gene3D" id="3.40.190.10">
    <property type="entry name" value="Periplasmic binding protein-like II"/>
    <property type="match status" value="2"/>
</dbReference>
<keyword evidence="3" id="KW-1185">Reference proteome</keyword>
<dbReference type="OrthoDB" id="6788250at2"/>
<gene>
    <name evidence="2" type="ORF">BN961_02476</name>
</gene>
<protein>
    <submittedName>
        <fullName evidence="2">ABC transporter, substrate-binding protein, aliphatic sulfonates family</fullName>
    </submittedName>
</protein>
<feature type="signal peptide" evidence="1">
    <location>
        <begin position="1"/>
        <end position="23"/>
    </location>
</feature>
<dbReference type="Proteomes" id="UP000035762">
    <property type="component" value="Unassembled WGS sequence"/>
</dbReference>
<dbReference type="EMBL" id="CCAZ020000001">
    <property type="protein sequence ID" value="CEG09055.1"/>
    <property type="molecule type" value="Genomic_DNA"/>
</dbReference>
<evidence type="ECO:0000313" key="2">
    <source>
        <dbReference type="EMBL" id="CEG09055.1"/>
    </source>
</evidence>
<dbReference type="AlphaFoldDB" id="A0A090MNR7"/>